<evidence type="ECO:0000313" key="3">
    <source>
        <dbReference type="Proteomes" id="UP000678393"/>
    </source>
</evidence>
<name>A0A8S3ZCJ9_9EUPU</name>
<dbReference type="Proteomes" id="UP000678393">
    <property type="component" value="Unassembled WGS sequence"/>
</dbReference>
<dbReference type="OrthoDB" id="418142at2759"/>
<dbReference type="PANTHER" id="PTHR13225:SF3">
    <property type="entry name" value="UPF0489 PROTEIN C5ORF22"/>
    <property type="match status" value="1"/>
</dbReference>
<dbReference type="AlphaFoldDB" id="A0A8S3ZCJ9"/>
<dbReference type="Pfam" id="PF12640">
    <property type="entry name" value="UPF0489"/>
    <property type="match status" value="1"/>
</dbReference>
<evidence type="ECO:0000256" key="1">
    <source>
        <dbReference type="ARBA" id="ARBA00007099"/>
    </source>
</evidence>
<dbReference type="EMBL" id="CAJHNH020002100">
    <property type="protein sequence ID" value="CAG5125560.1"/>
    <property type="molecule type" value="Genomic_DNA"/>
</dbReference>
<evidence type="ECO:0000313" key="2">
    <source>
        <dbReference type="EMBL" id="CAG5125560.1"/>
    </source>
</evidence>
<feature type="non-terminal residue" evidence="2">
    <location>
        <position position="235"/>
    </location>
</feature>
<reference evidence="2" key="1">
    <citation type="submission" date="2021-04" db="EMBL/GenBank/DDBJ databases">
        <authorList>
            <consortium name="Molecular Ecology Group"/>
        </authorList>
    </citation>
    <scope>NUCLEOTIDE SEQUENCE</scope>
</reference>
<dbReference type="PANTHER" id="PTHR13225">
    <property type="entry name" value="MISEXPRESSION SUPPRESSOR OF RAS 6"/>
    <property type="match status" value="1"/>
</dbReference>
<comment type="caution">
    <text evidence="2">The sequence shown here is derived from an EMBL/GenBank/DDBJ whole genome shotgun (WGS) entry which is preliminary data.</text>
</comment>
<accession>A0A8S3ZCJ9</accession>
<sequence length="235" mass="26799">MSKTKARKNLPVHIVEPHNDVVPFLHRAIASRLLPYSGIPMVHFDSHPDLLIPINLEADVVFKPQLLYESISIENWLLPLTYAKHLNQVVWVKPPWAQQIQTAEQTFSIGRCTATGKLRLSSKENYFLTEGLFCPAQDLADASSVKLTVIELLPDKWANLNPHSEESVETVTKKQSGIVELQDLVGNKPYILDVDLDFFSTANPFKNMLRHDEEEALRRLYHYPPVTDFSDEVSR</sequence>
<proteinExistence type="inferred from homology"/>
<comment type="similarity">
    <text evidence="1">Belongs to the UPF0489 family.</text>
</comment>
<dbReference type="InterPro" id="IPR024131">
    <property type="entry name" value="UPF0489"/>
</dbReference>
<gene>
    <name evidence="2" type="ORF">CUNI_LOCUS11118</name>
</gene>
<protein>
    <submittedName>
        <fullName evidence="2">Uncharacterized protein</fullName>
    </submittedName>
</protein>
<keyword evidence="3" id="KW-1185">Reference proteome</keyword>
<organism evidence="2 3">
    <name type="scientific">Candidula unifasciata</name>
    <dbReference type="NCBI Taxonomy" id="100452"/>
    <lineage>
        <taxon>Eukaryota</taxon>
        <taxon>Metazoa</taxon>
        <taxon>Spiralia</taxon>
        <taxon>Lophotrochozoa</taxon>
        <taxon>Mollusca</taxon>
        <taxon>Gastropoda</taxon>
        <taxon>Heterobranchia</taxon>
        <taxon>Euthyneura</taxon>
        <taxon>Panpulmonata</taxon>
        <taxon>Eupulmonata</taxon>
        <taxon>Stylommatophora</taxon>
        <taxon>Helicina</taxon>
        <taxon>Helicoidea</taxon>
        <taxon>Geomitridae</taxon>
        <taxon>Candidula</taxon>
    </lineage>
</organism>